<dbReference type="EMBL" id="JAHRIQ010085727">
    <property type="protein sequence ID" value="MEQ2249571.1"/>
    <property type="molecule type" value="Genomic_DNA"/>
</dbReference>
<organism evidence="4 5">
    <name type="scientific">Ilyodon furcidens</name>
    <name type="common">goldbreast splitfin</name>
    <dbReference type="NCBI Taxonomy" id="33524"/>
    <lineage>
        <taxon>Eukaryota</taxon>
        <taxon>Metazoa</taxon>
        <taxon>Chordata</taxon>
        <taxon>Craniata</taxon>
        <taxon>Vertebrata</taxon>
        <taxon>Euteleostomi</taxon>
        <taxon>Actinopterygii</taxon>
        <taxon>Neopterygii</taxon>
        <taxon>Teleostei</taxon>
        <taxon>Neoteleostei</taxon>
        <taxon>Acanthomorphata</taxon>
        <taxon>Ovalentaria</taxon>
        <taxon>Atherinomorphae</taxon>
        <taxon>Cyprinodontiformes</taxon>
        <taxon>Goodeidae</taxon>
        <taxon>Ilyodon</taxon>
    </lineage>
</organism>
<dbReference type="Proteomes" id="UP001482620">
    <property type="component" value="Unassembled WGS sequence"/>
</dbReference>
<feature type="signal peptide" evidence="2">
    <location>
        <begin position="1"/>
        <end position="23"/>
    </location>
</feature>
<dbReference type="InterPro" id="IPR050208">
    <property type="entry name" value="MHC_class-I_related"/>
</dbReference>
<proteinExistence type="predicted"/>
<comment type="caution">
    <text evidence="4">The sequence shown here is derived from an EMBL/GenBank/DDBJ whole genome shotgun (WGS) entry which is preliminary data.</text>
</comment>
<accession>A0ABV0UWR6</accession>
<evidence type="ECO:0000256" key="2">
    <source>
        <dbReference type="SAM" id="SignalP"/>
    </source>
</evidence>
<dbReference type="SUPFAM" id="SSF54452">
    <property type="entry name" value="MHC antigen-recognition domain"/>
    <property type="match status" value="1"/>
</dbReference>
<sequence length="125" mass="14211">MRQVMMKLFVSVVLCLGLQHVAAVMHSWKAFYTGSTGLGEFPEFVALNLLDDEVMGYFDSKTNRFESKQSWMTENLGQEYVNQQTNILQGNVPNFKANIEILKQRFNQTGGSSLSLFINLFLCCL</sequence>
<feature type="domain" description="MHC class I-like antigen recognition-like" evidence="3">
    <location>
        <begin position="26"/>
        <end position="114"/>
    </location>
</feature>
<dbReference type="PANTHER" id="PTHR16675">
    <property type="entry name" value="MHC CLASS I-RELATED"/>
    <property type="match status" value="1"/>
</dbReference>
<keyword evidence="5" id="KW-1185">Reference proteome</keyword>
<evidence type="ECO:0000256" key="1">
    <source>
        <dbReference type="ARBA" id="ARBA00023180"/>
    </source>
</evidence>
<dbReference type="Pfam" id="PF00129">
    <property type="entry name" value="MHC_I"/>
    <property type="match status" value="1"/>
</dbReference>
<feature type="chain" id="PRO_5047457755" description="MHC class I-like antigen recognition-like domain-containing protein" evidence="2">
    <location>
        <begin position="24"/>
        <end position="125"/>
    </location>
</feature>
<protein>
    <recommendedName>
        <fullName evidence="3">MHC class I-like antigen recognition-like domain-containing protein</fullName>
    </recommendedName>
</protein>
<dbReference type="InterPro" id="IPR011162">
    <property type="entry name" value="MHC_I/II-like_Ag-recog"/>
</dbReference>
<evidence type="ECO:0000259" key="3">
    <source>
        <dbReference type="Pfam" id="PF00129"/>
    </source>
</evidence>
<keyword evidence="1" id="KW-0325">Glycoprotein</keyword>
<dbReference type="Gene3D" id="3.30.500.10">
    <property type="entry name" value="MHC class I-like antigen recognition-like"/>
    <property type="match status" value="1"/>
</dbReference>
<evidence type="ECO:0000313" key="4">
    <source>
        <dbReference type="EMBL" id="MEQ2249571.1"/>
    </source>
</evidence>
<dbReference type="PANTHER" id="PTHR16675:SF237">
    <property type="entry name" value="MHC CLASS I ANTIGEN TRANSCRIPT VARIANT 1-RELATED"/>
    <property type="match status" value="1"/>
</dbReference>
<dbReference type="InterPro" id="IPR037055">
    <property type="entry name" value="MHC_I-like_Ag-recog_sf"/>
</dbReference>
<reference evidence="4 5" key="1">
    <citation type="submission" date="2021-06" db="EMBL/GenBank/DDBJ databases">
        <authorList>
            <person name="Palmer J.M."/>
        </authorList>
    </citation>
    <scope>NUCLEOTIDE SEQUENCE [LARGE SCALE GENOMIC DNA]</scope>
    <source>
        <strain evidence="5">if_2019</strain>
        <tissue evidence="4">Muscle</tissue>
    </source>
</reference>
<name>A0ABV0UWR6_9TELE</name>
<gene>
    <name evidence="4" type="ORF">ILYODFUR_030750</name>
</gene>
<keyword evidence="2" id="KW-0732">Signal</keyword>
<evidence type="ECO:0000313" key="5">
    <source>
        <dbReference type="Proteomes" id="UP001482620"/>
    </source>
</evidence>
<dbReference type="InterPro" id="IPR011161">
    <property type="entry name" value="MHC_I-like_Ag-recog"/>
</dbReference>